<feature type="binding site" evidence="5 7">
    <location>
        <position position="579"/>
    </location>
    <ligand>
        <name>substrate</name>
    </ligand>
</feature>
<dbReference type="Gene3D" id="3.40.1390.10">
    <property type="entry name" value="MurE/MurF, N-terminal domain"/>
    <property type="match status" value="1"/>
</dbReference>
<protein>
    <recommendedName>
        <fullName evidence="5">Alanine racemase</fullName>
        <ecNumber evidence="5">5.1.1.1</ecNumber>
    </recommendedName>
</protein>
<dbReference type="InterPro" id="IPR036615">
    <property type="entry name" value="Mur_ligase_C_dom_sf"/>
</dbReference>
<name>A0A3P3WHC6_9FLAO</name>
<feature type="active site" description="Proton acceptor; specific for D-alanine" evidence="5">
    <location>
        <position position="481"/>
    </location>
</feature>
<dbReference type="GO" id="GO:0016881">
    <property type="term" value="F:acid-amino acid ligase activity"/>
    <property type="evidence" value="ECO:0007669"/>
    <property type="project" value="InterPro"/>
</dbReference>
<dbReference type="InterPro" id="IPR035911">
    <property type="entry name" value="MurE/MurF_N"/>
</dbReference>
<evidence type="ECO:0000313" key="10">
    <source>
        <dbReference type="Proteomes" id="UP000275719"/>
    </source>
</evidence>
<dbReference type="Pfam" id="PF00842">
    <property type="entry name" value="Ala_racemase_C"/>
    <property type="match status" value="1"/>
</dbReference>
<dbReference type="EC" id="5.1.1.1" evidence="5"/>
<reference evidence="9 10" key="1">
    <citation type="submission" date="2018-11" db="EMBL/GenBank/DDBJ databases">
        <title>Flavobacterium sp. nov., YIM 102701-2 draft genome.</title>
        <authorList>
            <person name="Li G."/>
            <person name="Jiang Y."/>
        </authorList>
    </citation>
    <scope>NUCLEOTIDE SEQUENCE [LARGE SCALE GENOMIC DNA]</scope>
    <source>
        <strain evidence="9 10">YIM 102701-2</strain>
    </source>
</reference>
<dbReference type="OrthoDB" id="9801978at2"/>
<dbReference type="SUPFAM" id="SSF51419">
    <property type="entry name" value="PLP-binding barrel"/>
    <property type="match status" value="1"/>
</dbReference>
<evidence type="ECO:0000256" key="7">
    <source>
        <dbReference type="PIRSR" id="PIRSR600821-52"/>
    </source>
</evidence>
<evidence type="ECO:0000259" key="8">
    <source>
        <dbReference type="SMART" id="SM01005"/>
    </source>
</evidence>
<dbReference type="Gene3D" id="3.40.1190.10">
    <property type="entry name" value="Mur-like, catalytic domain"/>
    <property type="match status" value="1"/>
</dbReference>
<keyword evidence="9" id="KW-0436">Ligase</keyword>
<dbReference type="InterPro" id="IPR001608">
    <property type="entry name" value="Ala_racemase_N"/>
</dbReference>
<evidence type="ECO:0000256" key="4">
    <source>
        <dbReference type="ARBA" id="ARBA00023235"/>
    </source>
</evidence>
<dbReference type="SUPFAM" id="SSF53623">
    <property type="entry name" value="MurD-like peptide ligases, catalytic domain"/>
    <property type="match status" value="1"/>
</dbReference>
<proteinExistence type="inferred from homology"/>
<dbReference type="EMBL" id="RQVQ01000002">
    <property type="protein sequence ID" value="RRJ93149.1"/>
    <property type="molecule type" value="Genomic_DNA"/>
</dbReference>
<dbReference type="RefSeq" id="WP_125016636.1">
    <property type="nucleotide sequence ID" value="NZ_RQVQ01000002.1"/>
</dbReference>
<dbReference type="UniPathway" id="UPA00042">
    <property type="reaction ID" value="UER00497"/>
</dbReference>
<organism evidence="9 10">
    <name type="scientific">Paenimyroides tangerinum</name>
    <dbReference type="NCBI Taxonomy" id="2488728"/>
    <lineage>
        <taxon>Bacteria</taxon>
        <taxon>Pseudomonadati</taxon>
        <taxon>Bacteroidota</taxon>
        <taxon>Flavobacteriia</taxon>
        <taxon>Flavobacteriales</taxon>
        <taxon>Flavobacteriaceae</taxon>
        <taxon>Paenimyroides</taxon>
    </lineage>
</organism>
<dbReference type="Pfam" id="PF01168">
    <property type="entry name" value="Ala_racemase_N"/>
    <property type="match status" value="1"/>
</dbReference>
<dbReference type="InterPro" id="IPR013221">
    <property type="entry name" value="Mur_ligase_cen"/>
</dbReference>
<gene>
    <name evidence="9" type="ORF">EG240_01350</name>
</gene>
<comment type="pathway">
    <text evidence="5">Amino-acid biosynthesis; D-alanine biosynthesis; D-alanine from L-alanine: step 1/1.</text>
</comment>
<dbReference type="InterPro" id="IPR036565">
    <property type="entry name" value="Mur-like_cat_sf"/>
</dbReference>
<dbReference type="InterPro" id="IPR011079">
    <property type="entry name" value="Ala_racemase_C"/>
</dbReference>
<dbReference type="GO" id="GO:0008784">
    <property type="term" value="F:alanine racemase activity"/>
    <property type="evidence" value="ECO:0007669"/>
    <property type="project" value="UniProtKB-UniRule"/>
</dbReference>
<keyword evidence="4 5" id="KW-0413">Isomerase</keyword>
<comment type="cofactor">
    <cofactor evidence="2 5 6">
        <name>pyridoxal 5'-phosphate</name>
        <dbReference type="ChEBI" id="CHEBI:597326"/>
    </cofactor>
</comment>
<evidence type="ECO:0000256" key="6">
    <source>
        <dbReference type="PIRSR" id="PIRSR600821-50"/>
    </source>
</evidence>
<dbReference type="SUPFAM" id="SSF50621">
    <property type="entry name" value="Alanine racemase C-terminal domain-like"/>
    <property type="match status" value="1"/>
</dbReference>
<dbReference type="SUPFAM" id="SSF63418">
    <property type="entry name" value="MurE/MurF N-terminal domain"/>
    <property type="match status" value="1"/>
</dbReference>
<dbReference type="FunFam" id="3.20.20.10:FF:000002">
    <property type="entry name" value="Alanine racemase"/>
    <property type="match status" value="1"/>
</dbReference>
<comment type="caution">
    <text evidence="9">The sequence shown here is derived from an EMBL/GenBank/DDBJ whole genome shotgun (WGS) entry which is preliminary data.</text>
</comment>
<evidence type="ECO:0000256" key="5">
    <source>
        <dbReference type="HAMAP-Rule" id="MF_01201"/>
    </source>
</evidence>
<sequence>MDFFIQDLKTVLKADFVCDEILEVVDIADVSIDSRSLRNNNNTLFFAIQGQNFDAHLFIEDLISKGIRYFVVQKIPQNLETKAVFFVVDDSLKAFQDFVAFYRSKFDFPVIGITGSNGKTIVKEWLNFLLSSDFTIIKSPKSYNSQVGVPLSVIAINENHNLGIFEAGISLPNEMDALERIIQPNIGILTSIGSAHDEGFQNREQKILEKLKLFKNVDVLICESNQEVLKLISSKAKLLTWSFKNEGNINFNLIKVDVLEVSSDFGNFEIKIPFVDKSSLQNIATCVSILLYLNIPITDIQKRIANLYRVEMRLQIKNGIQNCTIIDDSYSSDYQSLKIALDVLENHKTHENKTVILSDIFQSGFDENVLYAKVEKLLLGNKIHRVFAIGNKIKNHLSQLENVIRFDSTQDFLFHFKDEDFANETILLKGARSFEFEKIVALLEEKKHETVLEINLDAVTHNLNFYKSKLKPETKIMVMVKAFGYGNGSFEIAKLLQHHKVDYLGVAFADEGVELRNAGITMPIIVMNPENSAFSTMIAYHLEPEIYGISELNAFIKVAQSHNLYKYPIHLKLNTGMNRLGFVQQNFDELIPILKASNLLEVKSIFSHLATSDMPEEIDFTHEQLKKFKLWSNELIHKLDINPIRHILNTSGIYNFSGHQYEMVRVGIGLYGVGNDVFEDEQLQNVATLKTLILQINEVQIGESVGYGRRFVANRKSKIATIPIGYADGIRRAWGNEVGYVIINNKKAAIVGAICMDMMMIDVTEIDCEIGTEVLIFGEQLRVTEIAKFWNTIPYEVMTGISQRVKRIFYKE</sequence>
<dbReference type="Gene3D" id="2.40.37.10">
    <property type="entry name" value="Lyase, Ornithine Decarboxylase, Chain A, domain 1"/>
    <property type="match status" value="1"/>
</dbReference>
<dbReference type="CDD" id="cd00430">
    <property type="entry name" value="PLPDE_III_AR"/>
    <property type="match status" value="1"/>
</dbReference>
<dbReference type="AlphaFoldDB" id="A0A3P3WHC6"/>
<evidence type="ECO:0000256" key="2">
    <source>
        <dbReference type="ARBA" id="ARBA00001933"/>
    </source>
</evidence>
<feature type="modified residue" description="N6-(pyridoxal phosphate)lysine" evidence="5 6">
    <location>
        <position position="481"/>
    </location>
</feature>
<accession>A0A3P3WHC6</accession>
<dbReference type="GO" id="GO:0030632">
    <property type="term" value="P:D-alanine biosynthetic process"/>
    <property type="evidence" value="ECO:0007669"/>
    <property type="project" value="UniProtKB-UniRule"/>
</dbReference>
<dbReference type="GO" id="GO:0005829">
    <property type="term" value="C:cytosol"/>
    <property type="evidence" value="ECO:0007669"/>
    <property type="project" value="TreeGrafter"/>
</dbReference>
<evidence type="ECO:0000256" key="1">
    <source>
        <dbReference type="ARBA" id="ARBA00000316"/>
    </source>
</evidence>
<dbReference type="HAMAP" id="MF_01201">
    <property type="entry name" value="Ala_racemase"/>
    <property type="match status" value="1"/>
</dbReference>
<feature type="domain" description="Alanine racemase C-terminal" evidence="8">
    <location>
        <begin position="686"/>
        <end position="810"/>
    </location>
</feature>
<keyword evidence="10" id="KW-1185">Reference proteome</keyword>
<comment type="similarity">
    <text evidence="5">Belongs to the alanine racemase family.</text>
</comment>
<dbReference type="SUPFAM" id="SSF53244">
    <property type="entry name" value="MurD-like peptide ligases, peptide-binding domain"/>
    <property type="match status" value="1"/>
</dbReference>
<dbReference type="InterPro" id="IPR009006">
    <property type="entry name" value="Ala_racemase/Decarboxylase_C"/>
</dbReference>
<dbReference type="PANTHER" id="PTHR30511">
    <property type="entry name" value="ALANINE RACEMASE"/>
    <property type="match status" value="1"/>
</dbReference>
<evidence type="ECO:0000256" key="3">
    <source>
        <dbReference type="ARBA" id="ARBA00022898"/>
    </source>
</evidence>
<dbReference type="Gene3D" id="3.90.190.20">
    <property type="entry name" value="Mur ligase, C-terminal domain"/>
    <property type="match status" value="1"/>
</dbReference>
<feature type="active site" description="Proton acceptor; specific for L-alanine" evidence="5">
    <location>
        <position position="707"/>
    </location>
</feature>
<dbReference type="Proteomes" id="UP000275719">
    <property type="component" value="Unassembled WGS sequence"/>
</dbReference>
<keyword evidence="3 5" id="KW-0663">Pyridoxal phosphate</keyword>
<dbReference type="PRINTS" id="PR00992">
    <property type="entry name" value="ALARACEMASE"/>
</dbReference>
<dbReference type="GO" id="GO:0005524">
    <property type="term" value="F:ATP binding"/>
    <property type="evidence" value="ECO:0007669"/>
    <property type="project" value="InterPro"/>
</dbReference>
<dbReference type="Pfam" id="PF08245">
    <property type="entry name" value="Mur_ligase_M"/>
    <property type="match status" value="1"/>
</dbReference>
<comment type="function">
    <text evidence="5">Catalyzes the interconversion of L-alanine and D-alanine. May also act on other amino acids.</text>
</comment>
<dbReference type="NCBIfam" id="TIGR00492">
    <property type="entry name" value="alr"/>
    <property type="match status" value="1"/>
</dbReference>
<dbReference type="Gene3D" id="3.20.20.10">
    <property type="entry name" value="Alanine racemase"/>
    <property type="match status" value="1"/>
</dbReference>
<evidence type="ECO:0000313" key="9">
    <source>
        <dbReference type="EMBL" id="RRJ93149.1"/>
    </source>
</evidence>
<dbReference type="InterPro" id="IPR029066">
    <property type="entry name" value="PLP-binding_barrel"/>
</dbReference>
<dbReference type="PANTHER" id="PTHR30511:SF0">
    <property type="entry name" value="ALANINE RACEMASE, CATABOLIC-RELATED"/>
    <property type="match status" value="1"/>
</dbReference>
<feature type="binding site" evidence="5 7">
    <location>
        <position position="756"/>
    </location>
    <ligand>
        <name>substrate</name>
    </ligand>
</feature>
<dbReference type="GO" id="GO:0030170">
    <property type="term" value="F:pyridoxal phosphate binding"/>
    <property type="evidence" value="ECO:0007669"/>
    <property type="project" value="UniProtKB-UniRule"/>
</dbReference>
<dbReference type="NCBIfam" id="NF008897">
    <property type="entry name" value="PRK11930.1"/>
    <property type="match status" value="1"/>
</dbReference>
<dbReference type="InterPro" id="IPR000821">
    <property type="entry name" value="Ala_racemase"/>
</dbReference>
<dbReference type="SMART" id="SM01005">
    <property type="entry name" value="Ala_racemase_C"/>
    <property type="match status" value="1"/>
</dbReference>
<comment type="catalytic activity">
    <reaction evidence="1 5">
        <text>L-alanine = D-alanine</text>
        <dbReference type="Rhea" id="RHEA:20249"/>
        <dbReference type="ChEBI" id="CHEBI:57416"/>
        <dbReference type="ChEBI" id="CHEBI:57972"/>
        <dbReference type="EC" id="5.1.1.1"/>
    </reaction>
</comment>